<evidence type="ECO:0000256" key="2">
    <source>
        <dbReference type="ARBA" id="ARBA00011233"/>
    </source>
</evidence>
<dbReference type="Gene3D" id="2.40.160.10">
    <property type="entry name" value="Porin"/>
    <property type="match status" value="1"/>
</dbReference>
<keyword evidence="4" id="KW-1134">Transmembrane beta strand</keyword>
<keyword evidence="3" id="KW-0813">Transport</keyword>
<dbReference type="Pfam" id="PF13609">
    <property type="entry name" value="Porin_4"/>
    <property type="match status" value="1"/>
</dbReference>
<evidence type="ECO:0000256" key="5">
    <source>
        <dbReference type="ARBA" id="ARBA00022692"/>
    </source>
</evidence>
<keyword evidence="5" id="KW-0812">Transmembrane</keyword>
<evidence type="ECO:0000256" key="8">
    <source>
        <dbReference type="ARBA" id="ARBA00023114"/>
    </source>
</evidence>
<dbReference type="CDD" id="cd00342">
    <property type="entry name" value="gram_neg_porins"/>
    <property type="match status" value="1"/>
</dbReference>
<evidence type="ECO:0000256" key="4">
    <source>
        <dbReference type="ARBA" id="ARBA00022452"/>
    </source>
</evidence>
<proteinExistence type="predicted"/>
<dbReference type="SUPFAM" id="SSF56935">
    <property type="entry name" value="Porins"/>
    <property type="match status" value="1"/>
</dbReference>
<feature type="chain" id="PRO_5046723631" evidence="11">
    <location>
        <begin position="21"/>
        <end position="330"/>
    </location>
</feature>
<evidence type="ECO:0000259" key="12">
    <source>
        <dbReference type="Pfam" id="PF13609"/>
    </source>
</evidence>
<sequence>MHHPHLAAAAAALACANACAQAPASVTLYGSLDVAVTRRADHVWAIDPQGGNRLGWFGLEDLGGGWAAQFRMEMRFDPDTGLPERSSRPIWQGETTVGLRSPWGTVRLGRAMTAMQWYAGYFDPWALKTVASINLNQMASYFSDPLQGAGAGSVRWGNAVFYDSPRIAGVLAAASITAPEGQYAVHPYSLALQYDKNGLMLFTGYERNTVGSRFSQVAGGYDFGVVKPALSFARSRSPAGVDGDRTGPAPAGRAIKAVGLTATAPLPSGQLKFGYNFKKFDGQTGKDHQLGLGYKHDLSRRTYLYTDFNGLKPEVGPERKSYDLGIVHIF</sequence>
<accession>A0ABZ0CRP1</accession>
<keyword evidence="14" id="KW-1185">Reference proteome</keyword>
<keyword evidence="10" id="KW-0998">Cell outer membrane</keyword>
<dbReference type="RefSeq" id="WP_316700308.1">
    <property type="nucleotide sequence ID" value="NZ_CP136336.1"/>
</dbReference>
<dbReference type="PANTHER" id="PTHR34501:SF9">
    <property type="entry name" value="MAJOR OUTER MEMBRANE PROTEIN P.IA"/>
    <property type="match status" value="1"/>
</dbReference>
<name>A0ABZ0CRP1_9BURK</name>
<reference evidence="13 14" key="1">
    <citation type="submission" date="2023-10" db="EMBL/GenBank/DDBJ databases">
        <title>Bacteria for the degradation of biodegradable plastic PBAT(Polybutylene adipate terephthalate).</title>
        <authorList>
            <person name="Weon H.-Y."/>
            <person name="Yeon J."/>
        </authorList>
    </citation>
    <scope>NUCLEOTIDE SEQUENCE [LARGE SCALE GENOMIC DNA]</scope>
    <source>
        <strain evidence="13 14">SBD 7-3</strain>
    </source>
</reference>
<feature type="signal peptide" evidence="11">
    <location>
        <begin position="1"/>
        <end position="20"/>
    </location>
</feature>
<evidence type="ECO:0000256" key="10">
    <source>
        <dbReference type="ARBA" id="ARBA00023237"/>
    </source>
</evidence>
<dbReference type="EMBL" id="CP136336">
    <property type="protein sequence ID" value="WOB07651.1"/>
    <property type="molecule type" value="Genomic_DNA"/>
</dbReference>
<keyword evidence="9" id="KW-0472">Membrane</keyword>
<evidence type="ECO:0000256" key="7">
    <source>
        <dbReference type="ARBA" id="ARBA00023065"/>
    </source>
</evidence>
<evidence type="ECO:0000313" key="13">
    <source>
        <dbReference type="EMBL" id="WOB07651.1"/>
    </source>
</evidence>
<evidence type="ECO:0000313" key="14">
    <source>
        <dbReference type="Proteomes" id="UP001303946"/>
    </source>
</evidence>
<comment type="subcellular location">
    <subcellularLocation>
        <location evidence="1">Cell outer membrane</location>
        <topology evidence="1">Multi-pass membrane protein</topology>
    </subcellularLocation>
</comment>
<protein>
    <submittedName>
        <fullName evidence="13">Porin</fullName>
    </submittedName>
</protein>
<dbReference type="InterPro" id="IPR033900">
    <property type="entry name" value="Gram_neg_porin_domain"/>
</dbReference>
<feature type="domain" description="Porin" evidence="12">
    <location>
        <begin position="7"/>
        <end position="308"/>
    </location>
</feature>
<organism evidence="13 14">
    <name type="scientific">Piscinibacter gummiphilus</name>
    <dbReference type="NCBI Taxonomy" id="946333"/>
    <lineage>
        <taxon>Bacteria</taxon>
        <taxon>Pseudomonadati</taxon>
        <taxon>Pseudomonadota</taxon>
        <taxon>Betaproteobacteria</taxon>
        <taxon>Burkholderiales</taxon>
        <taxon>Sphaerotilaceae</taxon>
        <taxon>Piscinibacter</taxon>
    </lineage>
</organism>
<evidence type="ECO:0000256" key="11">
    <source>
        <dbReference type="SAM" id="SignalP"/>
    </source>
</evidence>
<dbReference type="InterPro" id="IPR050298">
    <property type="entry name" value="Gram-neg_bact_OMP"/>
</dbReference>
<dbReference type="PANTHER" id="PTHR34501">
    <property type="entry name" value="PROTEIN YDDL-RELATED"/>
    <property type="match status" value="1"/>
</dbReference>
<evidence type="ECO:0000256" key="3">
    <source>
        <dbReference type="ARBA" id="ARBA00022448"/>
    </source>
</evidence>
<keyword evidence="7" id="KW-0406">Ion transport</keyword>
<keyword evidence="6 11" id="KW-0732">Signal</keyword>
<evidence type="ECO:0000256" key="6">
    <source>
        <dbReference type="ARBA" id="ARBA00022729"/>
    </source>
</evidence>
<keyword evidence="8" id="KW-0626">Porin</keyword>
<comment type="subunit">
    <text evidence="2">Homotrimer.</text>
</comment>
<dbReference type="Proteomes" id="UP001303946">
    <property type="component" value="Chromosome"/>
</dbReference>
<gene>
    <name evidence="13" type="ORF">RXV79_22400</name>
</gene>
<evidence type="ECO:0000256" key="1">
    <source>
        <dbReference type="ARBA" id="ARBA00004571"/>
    </source>
</evidence>
<dbReference type="InterPro" id="IPR023614">
    <property type="entry name" value="Porin_dom_sf"/>
</dbReference>
<evidence type="ECO:0000256" key="9">
    <source>
        <dbReference type="ARBA" id="ARBA00023136"/>
    </source>
</evidence>